<keyword evidence="5" id="KW-1185">Reference proteome</keyword>
<dbReference type="Pfam" id="PF00975">
    <property type="entry name" value="Thioesterase"/>
    <property type="match status" value="1"/>
</dbReference>
<dbReference type="InterPro" id="IPR020802">
    <property type="entry name" value="TesA-like"/>
</dbReference>
<dbReference type="InterPro" id="IPR012223">
    <property type="entry name" value="TEII"/>
</dbReference>
<proteinExistence type="inferred from homology"/>
<evidence type="ECO:0000313" key="4">
    <source>
        <dbReference type="EMBL" id="PSL55780.1"/>
    </source>
</evidence>
<name>A0A2P8IBD9_SACCR</name>
<accession>A0A2P8IBD9</accession>
<gene>
    <name evidence="4" type="ORF">B0I31_10471</name>
</gene>
<evidence type="ECO:0000256" key="1">
    <source>
        <dbReference type="ARBA" id="ARBA00007169"/>
    </source>
</evidence>
<dbReference type="Proteomes" id="UP000241118">
    <property type="component" value="Unassembled WGS sequence"/>
</dbReference>
<evidence type="ECO:0000256" key="2">
    <source>
        <dbReference type="ARBA" id="ARBA00022801"/>
    </source>
</evidence>
<dbReference type="InterPro" id="IPR001031">
    <property type="entry name" value="Thioesterase"/>
</dbReference>
<dbReference type="GO" id="GO:0016787">
    <property type="term" value="F:hydrolase activity"/>
    <property type="evidence" value="ECO:0007669"/>
    <property type="project" value="UniProtKB-KW"/>
</dbReference>
<comment type="similarity">
    <text evidence="1">Belongs to the thioesterase family.</text>
</comment>
<dbReference type="AlphaFoldDB" id="A0A2P8IBD9"/>
<evidence type="ECO:0000313" key="5">
    <source>
        <dbReference type="Proteomes" id="UP000241118"/>
    </source>
</evidence>
<feature type="domain" description="Thioesterase TesA-like" evidence="3">
    <location>
        <begin position="10"/>
        <end position="229"/>
    </location>
</feature>
<dbReference type="EMBL" id="PYAX01000004">
    <property type="protein sequence ID" value="PSL55780.1"/>
    <property type="molecule type" value="Genomic_DNA"/>
</dbReference>
<dbReference type="InterPro" id="IPR029058">
    <property type="entry name" value="AB_hydrolase_fold"/>
</dbReference>
<dbReference type="PANTHER" id="PTHR11487:SF0">
    <property type="entry name" value="S-ACYL FATTY ACID SYNTHASE THIOESTERASE, MEDIUM CHAIN"/>
    <property type="match status" value="1"/>
</dbReference>
<dbReference type="Gene3D" id="3.40.50.1820">
    <property type="entry name" value="alpha/beta hydrolase"/>
    <property type="match status" value="1"/>
</dbReference>
<evidence type="ECO:0000259" key="3">
    <source>
        <dbReference type="SMART" id="SM00824"/>
    </source>
</evidence>
<keyword evidence="2" id="KW-0378">Hydrolase</keyword>
<dbReference type="SMART" id="SM00824">
    <property type="entry name" value="PKS_TE"/>
    <property type="match status" value="1"/>
</dbReference>
<comment type="caution">
    <text evidence="4">The sequence shown here is derived from an EMBL/GenBank/DDBJ whole genome shotgun (WGS) entry which is preliminary data.</text>
</comment>
<organism evidence="4 5">
    <name type="scientific">Saccharothrix carnea</name>
    <dbReference type="NCBI Taxonomy" id="1280637"/>
    <lineage>
        <taxon>Bacteria</taxon>
        <taxon>Bacillati</taxon>
        <taxon>Actinomycetota</taxon>
        <taxon>Actinomycetes</taxon>
        <taxon>Pseudonocardiales</taxon>
        <taxon>Pseudonocardiaceae</taxon>
        <taxon>Saccharothrix</taxon>
    </lineage>
</organism>
<protein>
    <submittedName>
        <fullName evidence="4">Surfactin synthase thioesterase subunit</fullName>
    </submittedName>
</protein>
<dbReference type="SUPFAM" id="SSF53474">
    <property type="entry name" value="alpha/beta-Hydrolases"/>
    <property type="match status" value="1"/>
</dbReference>
<dbReference type="PANTHER" id="PTHR11487">
    <property type="entry name" value="THIOESTERASE"/>
    <property type="match status" value="1"/>
</dbReference>
<dbReference type="GO" id="GO:0008610">
    <property type="term" value="P:lipid biosynthetic process"/>
    <property type="evidence" value="ECO:0007669"/>
    <property type="project" value="TreeGrafter"/>
</dbReference>
<reference evidence="4 5" key="1">
    <citation type="submission" date="2018-03" db="EMBL/GenBank/DDBJ databases">
        <title>Genomic Encyclopedia of Type Strains, Phase III (KMG-III): the genomes of soil and plant-associated and newly described type strains.</title>
        <authorList>
            <person name="Whitman W."/>
        </authorList>
    </citation>
    <scope>NUCLEOTIDE SEQUENCE [LARGE SCALE GENOMIC DNA]</scope>
    <source>
        <strain evidence="4 5">CGMCC 4.7097</strain>
    </source>
</reference>
<sequence>MSVVEKLPLVCFPHAGAGMLYYSKWKFAFGDGIDVRIARYPLREQRTNTPMPASLPLLARDIFTEMVDSFRGTFAIWGHSMGSNIAYEVAKLCQERLDNPPLVFFSSGSAAPCDSRFKAVADLDTPEGLKQVLRDYGGLSEENLADADFMSYFAPIIAADLRLLGGYEESTFEQLRCPVVLMEGRDDRVVTDRWQRYTEHPVETTEFDGGHFFVEERRPEMAALMESKIQLLWQRKAASTR</sequence>
<dbReference type="RefSeq" id="WP_219910681.1">
    <property type="nucleotide sequence ID" value="NZ_PYAX01000004.1"/>
</dbReference>